<protein>
    <recommendedName>
        <fullName evidence="3">Phosducin domain-containing protein</fullName>
    </recommendedName>
</protein>
<dbReference type="AlphaFoldDB" id="A0A139ATV1"/>
<dbReference type="SUPFAM" id="SSF52833">
    <property type="entry name" value="Thioredoxin-like"/>
    <property type="match status" value="1"/>
</dbReference>
<dbReference type="Gene3D" id="3.40.30.10">
    <property type="entry name" value="Glutaredoxin"/>
    <property type="match status" value="1"/>
</dbReference>
<dbReference type="Proteomes" id="UP000070544">
    <property type="component" value="Unassembled WGS sequence"/>
</dbReference>
<feature type="compositionally biased region" description="Basic and acidic residues" evidence="2">
    <location>
        <begin position="10"/>
        <end position="26"/>
    </location>
</feature>
<accession>A0A139ATV1</accession>
<dbReference type="EMBL" id="KQ965736">
    <property type="protein sequence ID" value="KXS20170.1"/>
    <property type="molecule type" value="Genomic_DNA"/>
</dbReference>
<gene>
    <name evidence="4" type="ORF">M427DRAFT_142949</name>
</gene>
<feature type="domain" description="Phosducin" evidence="3">
    <location>
        <begin position="486"/>
        <end position="583"/>
    </location>
</feature>
<proteinExistence type="inferred from homology"/>
<evidence type="ECO:0000313" key="4">
    <source>
        <dbReference type="EMBL" id="KXS20170.1"/>
    </source>
</evidence>
<organism evidence="4 5">
    <name type="scientific">Gonapodya prolifera (strain JEL478)</name>
    <name type="common">Monoblepharis prolifera</name>
    <dbReference type="NCBI Taxonomy" id="1344416"/>
    <lineage>
        <taxon>Eukaryota</taxon>
        <taxon>Fungi</taxon>
        <taxon>Fungi incertae sedis</taxon>
        <taxon>Chytridiomycota</taxon>
        <taxon>Chytridiomycota incertae sedis</taxon>
        <taxon>Monoblepharidomycetes</taxon>
        <taxon>Monoblepharidales</taxon>
        <taxon>Gonapodyaceae</taxon>
        <taxon>Gonapodya</taxon>
    </lineage>
</organism>
<feature type="region of interest" description="Disordered" evidence="2">
    <location>
        <begin position="1"/>
        <end position="27"/>
    </location>
</feature>
<dbReference type="PANTHER" id="PTHR46052:SF1">
    <property type="entry name" value="PHOSDUCIN-LIKE PROTEIN"/>
    <property type="match status" value="1"/>
</dbReference>
<dbReference type="InterPro" id="IPR036249">
    <property type="entry name" value="Thioredoxin-like_sf"/>
</dbReference>
<evidence type="ECO:0000259" key="3">
    <source>
        <dbReference type="Pfam" id="PF02114"/>
    </source>
</evidence>
<dbReference type="OrthoDB" id="70588at2759"/>
<dbReference type="PANTHER" id="PTHR46052">
    <property type="entry name" value="PHOSDUCIN-LIKE PROTEIN"/>
    <property type="match status" value="1"/>
</dbReference>
<evidence type="ECO:0000256" key="2">
    <source>
        <dbReference type="SAM" id="MobiDB-lite"/>
    </source>
</evidence>
<dbReference type="Gene3D" id="1.10.168.10">
    <property type="entry name" value="Phosducin, domain 2"/>
    <property type="match status" value="1"/>
</dbReference>
<dbReference type="CDD" id="cd02957">
    <property type="entry name" value="Phd_like"/>
    <property type="match status" value="1"/>
</dbReference>
<dbReference type="InterPro" id="IPR023196">
    <property type="entry name" value="Phosducin_N_dom_sf"/>
</dbReference>
<feature type="region of interest" description="Disordered" evidence="2">
    <location>
        <begin position="387"/>
        <end position="442"/>
    </location>
</feature>
<dbReference type="CDD" id="cd20557">
    <property type="entry name" value="CYCLIN_ScPCL1-like"/>
    <property type="match status" value="1"/>
</dbReference>
<dbReference type="InterPro" id="IPR051499">
    <property type="entry name" value="Phosducin-like_reg"/>
</dbReference>
<comment type="similarity">
    <text evidence="1">Belongs to the phosducin family.</text>
</comment>
<name>A0A139ATV1_GONPJ</name>
<reference evidence="4 5" key="1">
    <citation type="journal article" date="2015" name="Genome Biol. Evol.">
        <title>Phylogenomic analyses indicate that early fungi evolved digesting cell walls of algal ancestors of land plants.</title>
        <authorList>
            <person name="Chang Y."/>
            <person name="Wang S."/>
            <person name="Sekimoto S."/>
            <person name="Aerts A.L."/>
            <person name="Choi C."/>
            <person name="Clum A."/>
            <person name="LaButti K.M."/>
            <person name="Lindquist E.A."/>
            <person name="Yee Ngan C."/>
            <person name="Ohm R.A."/>
            <person name="Salamov A.A."/>
            <person name="Grigoriev I.V."/>
            <person name="Spatafora J.W."/>
            <person name="Berbee M.L."/>
        </authorList>
    </citation>
    <scope>NUCLEOTIDE SEQUENCE [LARGE SCALE GENOMIC DNA]</scope>
    <source>
        <strain evidence="4 5">JEL478</strain>
    </source>
</reference>
<evidence type="ECO:0000313" key="5">
    <source>
        <dbReference type="Proteomes" id="UP000070544"/>
    </source>
</evidence>
<dbReference type="Pfam" id="PF02114">
    <property type="entry name" value="Phosducin"/>
    <property type="match status" value="1"/>
</dbReference>
<keyword evidence="5" id="KW-1185">Reference proteome</keyword>
<sequence>MTARQLKRKQQSEHDRKESLLKKGQELSDPLNSYRNLLGKGVQDNRASGHFPEEAEDVAPYWLSDVCIPLIRQFGRRNELVTEPLSHDEIEAVSFFRGFIKRSRITTATWILALYFIHRLQAMTKGRGLDQHDSIESALVPSLMCAVITADKILNDATWTQQDWTEYSLGRYSVLRLNELERSFLSRLDWSLFVSNVQMGEFLAYLEGLVQQHQLFLRWTTVDLTGFTYRDVINHSFFADVSRSISVTSGALMGAALLLSFAFAAGESRMDIPPNTDRVDTFVNTTKSALLERFERSQNGLDAEDAIEAREGGRNAPSSASVRGAGVDTEVTDTTLANILSDTALRQQIESGPQTGPKGVIADHRFHQKQERARAVQKEQELARAWRRTGMKSGWMQRQERREQQEKWGVPRSSGDDSDRSNSDSSDEDDRAPTSRSGGMGVEQLRSYLESAVSEGFDLFDKRGTVHFAEHARNFSISNDRKPKTFGLVTQITQDDYVAAVEHEPPQVTVVVHLFQRTHPLCVKVNSHLDKLAVKYARTKFLRIVSTDADPDFDEIALPAILAYRDGQLIANLIRVQDEVPGNGGTIELNDLENLLISNDVLRRDSGGMVQA</sequence>
<dbReference type="STRING" id="1344416.A0A139ATV1"/>
<dbReference type="InterPro" id="IPR024253">
    <property type="entry name" value="Phosducin_thioredoxin-like_dom"/>
</dbReference>
<dbReference type="Gene3D" id="1.10.472.10">
    <property type="entry name" value="Cyclin-like"/>
    <property type="match status" value="1"/>
</dbReference>
<evidence type="ECO:0000256" key="1">
    <source>
        <dbReference type="ARBA" id="ARBA00009686"/>
    </source>
</evidence>